<name>A0A9F5IT97_PYTBI</name>
<feature type="region of interest" description="Disordered" evidence="1">
    <location>
        <begin position="141"/>
        <end position="181"/>
    </location>
</feature>
<dbReference type="AlphaFoldDB" id="A0A9F5IT97"/>
<dbReference type="PANTHER" id="PTHR12845:SF8">
    <property type="entry name" value="EPHEXIN-1"/>
    <property type="match status" value="1"/>
</dbReference>
<dbReference type="RefSeq" id="XP_025031285.1">
    <property type="nucleotide sequence ID" value="XM_025175517.1"/>
</dbReference>
<organism evidence="2 4">
    <name type="scientific">Python bivittatus</name>
    <name type="common">Burmese python</name>
    <name type="synonym">Python molurus bivittatus</name>
    <dbReference type="NCBI Taxonomy" id="176946"/>
    <lineage>
        <taxon>Eukaryota</taxon>
        <taxon>Metazoa</taxon>
        <taxon>Chordata</taxon>
        <taxon>Craniata</taxon>
        <taxon>Vertebrata</taxon>
        <taxon>Euteleostomi</taxon>
        <taxon>Lepidosauria</taxon>
        <taxon>Squamata</taxon>
        <taxon>Bifurcata</taxon>
        <taxon>Unidentata</taxon>
        <taxon>Episquamata</taxon>
        <taxon>Toxicofera</taxon>
        <taxon>Serpentes</taxon>
        <taxon>Henophidia</taxon>
        <taxon>Pythonidae</taxon>
        <taxon>Python</taxon>
    </lineage>
</organism>
<dbReference type="GO" id="GO:0005085">
    <property type="term" value="F:guanyl-nucleotide exchange factor activity"/>
    <property type="evidence" value="ECO:0007669"/>
    <property type="project" value="InterPro"/>
</dbReference>
<accession>A0A9F5IT97</accession>
<feature type="region of interest" description="Disordered" evidence="1">
    <location>
        <begin position="1"/>
        <end position="47"/>
    </location>
</feature>
<gene>
    <name evidence="3 4" type="primary">LOC103054849</name>
</gene>
<evidence type="ECO:0000313" key="4">
    <source>
        <dbReference type="RefSeq" id="XP_025031285.1"/>
    </source>
</evidence>
<dbReference type="RefSeq" id="XP_007442040.2">
    <property type="nucleotide sequence ID" value="XM_007441978.2"/>
</dbReference>
<dbReference type="GeneID" id="103054849"/>
<evidence type="ECO:0000313" key="2">
    <source>
        <dbReference type="Proteomes" id="UP000695026"/>
    </source>
</evidence>
<dbReference type="OrthoDB" id="9049405at2759"/>
<dbReference type="InterPro" id="IPR047271">
    <property type="entry name" value="Ephexin-like"/>
</dbReference>
<evidence type="ECO:0000256" key="1">
    <source>
        <dbReference type="SAM" id="MobiDB-lite"/>
    </source>
</evidence>
<evidence type="ECO:0000313" key="3">
    <source>
        <dbReference type="RefSeq" id="XP_007442040.2"/>
    </source>
</evidence>
<feature type="compositionally biased region" description="Low complexity" evidence="1">
    <location>
        <begin position="156"/>
        <end position="181"/>
    </location>
</feature>
<dbReference type="KEGG" id="pbi:103054849"/>
<feature type="compositionally biased region" description="Acidic residues" evidence="1">
    <location>
        <begin position="292"/>
        <end position="305"/>
    </location>
</feature>
<proteinExistence type="predicted"/>
<feature type="region of interest" description="Disordered" evidence="1">
    <location>
        <begin position="284"/>
        <end position="310"/>
    </location>
</feature>
<protein>
    <submittedName>
        <fullName evidence="3 4">Ephexin-1-like</fullName>
    </submittedName>
</protein>
<dbReference type="PANTHER" id="PTHR12845">
    <property type="entry name" value="GUANINE NUCLEOTIDE EXCHANGE FACTOR"/>
    <property type="match status" value="1"/>
</dbReference>
<keyword evidence="2" id="KW-1185">Reference proteome</keyword>
<feature type="compositionally biased region" description="Basic and acidic residues" evidence="1">
    <location>
        <begin position="1"/>
        <end position="11"/>
    </location>
</feature>
<feature type="region of interest" description="Disordered" evidence="1">
    <location>
        <begin position="209"/>
        <end position="238"/>
    </location>
</feature>
<reference evidence="3 4" key="1">
    <citation type="submission" date="2025-04" db="UniProtKB">
        <authorList>
            <consortium name="RefSeq"/>
        </authorList>
    </citation>
    <scope>IDENTIFICATION</scope>
    <source>
        <tissue evidence="3 4">Liver</tissue>
    </source>
</reference>
<dbReference type="Proteomes" id="UP000695026">
    <property type="component" value="Unplaced"/>
</dbReference>
<sequence length="362" mass="40558">METEKLEEVQRHRGRSANGIQKDSPPQAISSLDLISDDDSEASDNITEKEPEARYIPIRRNSIYYRSIRLRNRKKVRSSKEVQMERFEGSLKNGNTTNELLNKEELLRIFHKSLSLHVKPKMTATEEQWFQRLLPSYPGYRGNRPDFPGPASAAESLRSSSSSSSSSRSRSRPLPGFLLLPPSSSPPRMELLAAALSAACALDHEGSAESVAGARPAGSESPTMAGPTSFPEETPEQADCPAAFPEALQMIHPMTADSWKNFIEQIGLLYQEYRDKSTRHEIETRRLQDSQTDTEECSATEESPTETETTNVLENKTVPQINLLRNSTSRFNLWQDLPEVRSSGVLNILQPDEIKLQEVIST</sequence>